<evidence type="ECO:0000313" key="2">
    <source>
        <dbReference type="EMBL" id="KAK7029702.1"/>
    </source>
</evidence>
<proteinExistence type="predicted"/>
<dbReference type="EMBL" id="JAYKXP010000080">
    <property type="protein sequence ID" value="KAK7029702.1"/>
    <property type="molecule type" value="Genomic_DNA"/>
</dbReference>
<name>A0AAW0BTX0_9AGAR</name>
<organism evidence="2 3">
    <name type="scientific">Paramarasmius palmivorus</name>
    <dbReference type="NCBI Taxonomy" id="297713"/>
    <lineage>
        <taxon>Eukaryota</taxon>
        <taxon>Fungi</taxon>
        <taxon>Dikarya</taxon>
        <taxon>Basidiomycota</taxon>
        <taxon>Agaricomycotina</taxon>
        <taxon>Agaricomycetes</taxon>
        <taxon>Agaricomycetidae</taxon>
        <taxon>Agaricales</taxon>
        <taxon>Marasmiineae</taxon>
        <taxon>Marasmiaceae</taxon>
        <taxon>Paramarasmius</taxon>
    </lineage>
</organism>
<evidence type="ECO:0000256" key="1">
    <source>
        <dbReference type="SAM" id="MobiDB-lite"/>
    </source>
</evidence>
<protein>
    <submittedName>
        <fullName evidence="2">Uncharacterized protein</fullName>
    </submittedName>
</protein>
<feature type="region of interest" description="Disordered" evidence="1">
    <location>
        <begin position="17"/>
        <end position="40"/>
    </location>
</feature>
<keyword evidence="3" id="KW-1185">Reference proteome</keyword>
<sequence>MPLTPLPDASSFLSFNVSPNMSSNTSSHNPPSLPKHDSPKCAIPRCSATSDLSLSSDDEVAIMAAPTPTADGYATIDMSNSHELPCISAGKLNVQIFQQLIQASKSWLRRHKEDRHVPQEDGQSFVHYAESVIEENALLTGRPAHLPDSIICHCLEGGMASHLCTALASNDECAKNTTALGYKIMSSSADATKGESLGA</sequence>
<reference evidence="2 3" key="1">
    <citation type="submission" date="2024-01" db="EMBL/GenBank/DDBJ databases">
        <title>A draft genome for a cacao thread blight-causing isolate of Paramarasmius palmivorus.</title>
        <authorList>
            <person name="Baruah I.K."/>
            <person name="Bukari Y."/>
            <person name="Amoako-Attah I."/>
            <person name="Meinhardt L.W."/>
            <person name="Bailey B.A."/>
            <person name="Cohen S.P."/>
        </authorList>
    </citation>
    <scope>NUCLEOTIDE SEQUENCE [LARGE SCALE GENOMIC DNA]</scope>
    <source>
        <strain evidence="2 3">GH-12</strain>
    </source>
</reference>
<evidence type="ECO:0000313" key="3">
    <source>
        <dbReference type="Proteomes" id="UP001383192"/>
    </source>
</evidence>
<comment type="caution">
    <text evidence="2">The sequence shown here is derived from an EMBL/GenBank/DDBJ whole genome shotgun (WGS) entry which is preliminary data.</text>
</comment>
<accession>A0AAW0BTX0</accession>
<dbReference type="AlphaFoldDB" id="A0AAW0BTX0"/>
<dbReference type="Proteomes" id="UP001383192">
    <property type="component" value="Unassembled WGS sequence"/>
</dbReference>
<gene>
    <name evidence="2" type="ORF">VNI00_014400</name>
</gene>
<feature type="compositionally biased region" description="Polar residues" evidence="1">
    <location>
        <begin position="17"/>
        <end position="30"/>
    </location>
</feature>